<evidence type="ECO:0000313" key="1">
    <source>
        <dbReference type="EMBL" id="ABL64128.1"/>
    </source>
</evidence>
<dbReference type="KEGG" id="cph:Cpha266_0058"/>
<dbReference type="eggNOG" id="COG4782">
    <property type="taxonomic scope" value="Bacteria"/>
</dbReference>
<reference evidence="1 2" key="1">
    <citation type="submission" date="2006-12" db="EMBL/GenBank/DDBJ databases">
        <title>Complete sequence of Chlorobium phaeobacteroides DSM 266.</title>
        <authorList>
            <consortium name="US DOE Joint Genome Institute"/>
            <person name="Copeland A."/>
            <person name="Lucas S."/>
            <person name="Lapidus A."/>
            <person name="Barry K."/>
            <person name="Detter J.C."/>
            <person name="Glavina del Rio T."/>
            <person name="Hammon N."/>
            <person name="Israni S."/>
            <person name="Pitluck S."/>
            <person name="Goltsman E."/>
            <person name="Schmutz J."/>
            <person name="Larimer F."/>
            <person name="Land M."/>
            <person name="Hauser L."/>
            <person name="Mikhailova N."/>
            <person name="Li T."/>
            <person name="Overmann J."/>
            <person name="Bryant D.A."/>
            <person name="Richardson P."/>
        </authorList>
    </citation>
    <scope>NUCLEOTIDE SEQUENCE [LARGE SCALE GENOMIC DNA]</scope>
    <source>
        <strain evidence="1 2">DSM 266</strain>
    </source>
</reference>
<evidence type="ECO:0008006" key="3">
    <source>
        <dbReference type="Google" id="ProtNLM"/>
    </source>
</evidence>
<dbReference type="SUPFAM" id="SSF53474">
    <property type="entry name" value="alpha/beta-Hydrolases"/>
    <property type="match status" value="1"/>
</dbReference>
<dbReference type="InterPro" id="IPR010297">
    <property type="entry name" value="DUF900_hydrolase"/>
</dbReference>
<gene>
    <name evidence="1" type="ordered locus">Cpha266_0058</name>
</gene>
<protein>
    <recommendedName>
        <fullName evidence="3">Alpha/beta hydrolase</fullName>
    </recommendedName>
</protein>
<dbReference type="Proteomes" id="UP000008701">
    <property type="component" value="Chromosome"/>
</dbReference>
<name>A1BCK1_CHLPD</name>
<sequence>MTELVQQLALLDALLSNWDGVLVRMGAPDVLRDEALAALAVKLSSAESPDDLDLLLDDLFDLVEDTPAYDYVRGLIARARLDTGTVAKTRGGYAGELVSDDEKSLLFGASRLAGRALGNAVSADVEPCQVEVFFATNRKSSDASDLQFTGEHDAGGYTCGVAHVTIPVGVHRAGVLEGKRWWHLLREKDDSRRYVVLGSVEKLAEDLFTTRIVEGAPECRDLLVFLHGFNVTFEDAARQAAQFAFDLQFQGRVVLYSWPSLGSLAGYCADEERAFLSNGRFAGFLGMLEDGPWDKVHILAHSMGNRVMLYGLSGNSWPNGRISQVVFAAADVYVETFRELFPKIREKAALYTSYTSKKDRALLISGILHKAKRIGISRGEPFVMDGLETIDASKVDNGFPGHGYFAEETKLIEDISQLLGKGLSAGRRKLYQPPSKAYWDFR</sequence>
<dbReference type="OrthoDB" id="9797755at2"/>
<dbReference type="PANTHER" id="PTHR36513">
    <property type="entry name" value="ABC TRANSMEMBRANE TYPE-1 DOMAIN-CONTAINING PROTEIN"/>
    <property type="match status" value="1"/>
</dbReference>
<keyword evidence="2" id="KW-1185">Reference proteome</keyword>
<dbReference type="PANTHER" id="PTHR36513:SF1">
    <property type="entry name" value="TRANSMEMBRANE PROTEIN"/>
    <property type="match status" value="1"/>
</dbReference>
<dbReference type="InterPro" id="IPR029058">
    <property type="entry name" value="AB_hydrolase_fold"/>
</dbReference>
<dbReference type="Gene3D" id="3.40.50.1820">
    <property type="entry name" value="alpha/beta hydrolase"/>
    <property type="match status" value="1"/>
</dbReference>
<dbReference type="AlphaFoldDB" id="A1BCK1"/>
<evidence type="ECO:0000313" key="2">
    <source>
        <dbReference type="Proteomes" id="UP000008701"/>
    </source>
</evidence>
<dbReference type="RefSeq" id="WP_011743970.1">
    <property type="nucleotide sequence ID" value="NC_008639.1"/>
</dbReference>
<proteinExistence type="predicted"/>
<dbReference type="ESTHER" id="chlpd-a1bck1">
    <property type="family name" value="Duf_900"/>
</dbReference>
<dbReference type="STRING" id="290317.Cpha266_0058"/>
<dbReference type="HOGENOM" id="CLU_030170_2_0_10"/>
<dbReference type="EMBL" id="CP000492">
    <property type="protein sequence ID" value="ABL64128.1"/>
    <property type="molecule type" value="Genomic_DNA"/>
</dbReference>
<dbReference type="Pfam" id="PF05990">
    <property type="entry name" value="DUF900"/>
    <property type="match status" value="1"/>
</dbReference>
<accession>A1BCK1</accession>
<organism evidence="1 2">
    <name type="scientific">Chlorobium phaeobacteroides (strain DSM 266 / SMG 266 / 2430)</name>
    <dbReference type="NCBI Taxonomy" id="290317"/>
    <lineage>
        <taxon>Bacteria</taxon>
        <taxon>Pseudomonadati</taxon>
        <taxon>Chlorobiota</taxon>
        <taxon>Chlorobiia</taxon>
        <taxon>Chlorobiales</taxon>
        <taxon>Chlorobiaceae</taxon>
        <taxon>Chlorobium/Pelodictyon group</taxon>
        <taxon>Chlorobium</taxon>
    </lineage>
</organism>